<comment type="caution">
    <text evidence="4">The sequence shown here is derived from an EMBL/GenBank/DDBJ whole genome shotgun (WGS) entry which is preliminary data.</text>
</comment>
<organism evidence="4 5">
    <name type="scientific">Bacteroides ovatus</name>
    <dbReference type="NCBI Taxonomy" id="28116"/>
    <lineage>
        <taxon>Bacteria</taxon>
        <taxon>Pseudomonadati</taxon>
        <taxon>Bacteroidota</taxon>
        <taxon>Bacteroidia</taxon>
        <taxon>Bacteroidales</taxon>
        <taxon>Bacteroidaceae</taxon>
        <taxon>Bacteroides</taxon>
    </lineage>
</organism>
<evidence type="ECO:0000256" key="2">
    <source>
        <dbReference type="PIRSR" id="PIRSR000390-2"/>
    </source>
</evidence>
<evidence type="ECO:0000313" key="4">
    <source>
        <dbReference type="EMBL" id="MDC2744570.1"/>
    </source>
</evidence>
<dbReference type="GO" id="GO:0000271">
    <property type="term" value="P:polysaccharide biosynthetic process"/>
    <property type="evidence" value="ECO:0007669"/>
    <property type="project" value="TreeGrafter"/>
</dbReference>
<comment type="similarity">
    <text evidence="3">Belongs to the DegT/DnrJ/EryC1 family.</text>
</comment>
<dbReference type="InterPro" id="IPR000653">
    <property type="entry name" value="DegT/StrS_aminotransferase"/>
</dbReference>
<dbReference type="InterPro" id="IPR015421">
    <property type="entry name" value="PyrdxlP-dep_Trfase_major"/>
</dbReference>
<keyword evidence="2 3" id="KW-0663">Pyridoxal phosphate</keyword>
<dbReference type="InterPro" id="IPR015422">
    <property type="entry name" value="PyrdxlP-dep_Trfase_small"/>
</dbReference>
<evidence type="ECO:0000256" key="1">
    <source>
        <dbReference type="PIRSR" id="PIRSR000390-1"/>
    </source>
</evidence>
<protein>
    <submittedName>
        <fullName evidence="4">LegC family aminotransferase</fullName>
    </submittedName>
</protein>
<dbReference type="PANTHER" id="PTHR30244:SF30">
    <property type="entry name" value="BLR5990 PROTEIN"/>
    <property type="match status" value="1"/>
</dbReference>
<dbReference type="RefSeq" id="WP_008777052.1">
    <property type="nucleotide sequence ID" value="NZ_CAXTIO010000018.1"/>
</dbReference>
<sequence length="411" mass="46200">MADYKNTIDFIKSVYGNKEFTPLAVPVFQGNEKAYLNECIDTTFVSSVGKFVDRFEEEMAKYTGAKKAVVCVSGTNALHMSLMLAGVQRDDEVLTQALTFIATCNALSYIGAHPVFIDVDKTTMGLSPDAMKDWLIKNAEVRETKNIAKADILSHTDYATPQYPLTEDTKACYNKNTGRRIKACVPMHTFGHPVRIEEVSALCKEWHIELVEDAAESIGSTYKGQHTGTFGRIGAISFNGNKTITTGGGGMLLFNDEELGKYAKHVTTQAKVPHRWEFRHDHIGYNYRMPNINAALGCAQLEKLDKYVASKRKVAAEYIEHFKNVDGIDFFAEPENTFSNYWLSAVVLKDKEAQLDFLQQTNDNGVVTRPIWELMNRLPMFENCENDGLQNTIWFADRVVNIPSSIRVEDL</sequence>
<dbReference type="PIRSF" id="PIRSF000390">
    <property type="entry name" value="PLP_StrS"/>
    <property type="match status" value="1"/>
</dbReference>
<keyword evidence="4" id="KW-0808">Transferase</keyword>
<dbReference type="Proteomes" id="UP001219389">
    <property type="component" value="Unassembled WGS sequence"/>
</dbReference>
<feature type="modified residue" description="N6-(pyridoxal phosphate)lysine" evidence="2">
    <location>
        <position position="242"/>
    </location>
</feature>
<accession>A0AAW6HLM5</accession>
<keyword evidence="4" id="KW-0032">Aminotransferase</keyword>
<dbReference type="AlphaFoldDB" id="A0AAW6HLM5"/>
<feature type="active site" description="Proton acceptor" evidence="1">
    <location>
        <position position="242"/>
    </location>
</feature>
<dbReference type="PANTHER" id="PTHR30244">
    <property type="entry name" value="TRANSAMINASE"/>
    <property type="match status" value="1"/>
</dbReference>
<dbReference type="GO" id="GO:0030170">
    <property type="term" value="F:pyridoxal phosphate binding"/>
    <property type="evidence" value="ECO:0007669"/>
    <property type="project" value="TreeGrafter"/>
</dbReference>
<dbReference type="CDD" id="cd00616">
    <property type="entry name" value="AHBA_syn"/>
    <property type="match status" value="1"/>
</dbReference>
<dbReference type="Gene3D" id="3.40.640.10">
    <property type="entry name" value="Type I PLP-dependent aspartate aminotransferase-like (Major domain)"/>
    <property type="match status" value="1"/>
</dbReference>
<evidence type="ECO:0000313" key="5">
    <source>
        <dbReference type="Proteomes" id="UP001219389"/>
    </source>
</evidence>
<dbReference type="InterPro" id="IPR015424">
    <property type="entry name" value="PyrdxlP-dep_Trfase"/>
</dbReference>
<gene>
    <name evidence="4" type="ORF">PO382_20350</name>
</gene>
<dbReference type="SUPFAM" id="SSF53383">
    <property type="entry name" value="PLP-dependent transferases"/>
    <property type="match status" value="1"/>
</dbReference>
<dbReference type="Pfam" id="PF01041">
    <property type="entry name" value="DegT_DnrJ_EryC1"/>
    <property type="match status" value="2"/>
</dbReference>
<name>A0AAW6HLM5_BACOV</name>
<dbReference type="GO" id="GO:0008483">
    <property type="term" value="F:transaminase activity"/>
    <property type="evidence" value="ECO:0007669"/>
    <property type="project" value="UniProtKB-KW"/>
</dbReference>
<reference evidence="4" key="1">
    <citation type="submission" date="2022-10" db="EMBL/GenBank/DDBJ databases">
        <title>Human gut microbiome strain richness.</title>
        <authorList>
            <person name="Chen-Liaw A."/>
        </authorList>
    </citation>
    <scope>NUCLEOTIDE SEQUENCE</scope>
    <source>
        <strain evidence="4">BSD2780120875st1_E1_BSD2780120875_150330</strain>
    </source>
</reference>
<dbReference type="EMBL" id="JAQNZF010000033">
    <property type="protein sequence ID" value="MDC2744570.1"/>
    <property type="molecule type" value="Genomic_DNA"/>
</dbReference>
<evidence type="ECO:0000256" key="3">
    <source>
        <dbReference type="RuleBase" id="RU004508"/>
    </source>
</evidence>
<dbReference type="Gene3D" id="3.90.1150.10">
    <property type="entry name" value="Aspartate Aminotransferase, domain 1"/>
    <property type="match status" value="1"/>
</dbReference>
<proteinExistence type="inferred from homology"/>